<dbReference type="STRING" id="81857.IV38_GL002053"/>
<sequence length="391" mass="44928">MISKRMLTAADVSAFYALTVYAFNKRDSEDRRRAFKQLYDNSRGYGLFVDDKLVSGFLGTPFGVNFYGQPFQMSGIGYVASYPEFAGHGSISQLMTLAFHDMHAQHVTLSYLAPFSDAFYRRFGYEDAFDQARHEMASRDLPRTKFPVADGHVERLAFADAIPLISKLHNEHPLNQHAGTNRQNWWWQYDVLKHPDWEVAVYFDAQETVQGYLIYEREPDTFLIHECFVETIAARQQLFNFVRKHQSAYRQFVYASGAPVQLHDLFADPQTLKTQIVPYMMARIVDVADFLAKYPYQPAADQTLAFNLEDRFLPENEGTWRLTTHNGQTTAEKVTAPAEITLTVQQLTKAAFGYRSLLSQHQYGELTGSITALQKLQRLLVTGQPMLWDYF</sequence>
<evidence type="ECO:0000313" key="5">
    <source>
        <dbReference type="Proteomes" id="UP000051751"/>
    </source>
</evidence>
<dbReference type="GO" id="GO:0030649">
    <property type="term" value="P:aminoglycoside antibiotic catabolic process"/>
    <property type="evidence" value="ECO:0007669"/>
    <property type="project" value="TreeGrafter"/>
</dbReference>
<dbReference type="EMBL" id="JQAT01000007">
    <property type="protein sequence ID" value="KRN27597.1"/>
    <property type="molecule type" value="Genomic_DNA"/>
</dbReference>
<dbReference type="SUPFAM" id="SSF55729">
    <property type="entry name" value="Acyl-CoA N-acyltransferases (Nat)"/>
    <property type="match status" value="1"/>
</dbReference>
<dbReference type="InterPro" id="IPR051554">
    <property type="entry name" value="Acetyltransferase_Eis"/>
</dbReference>
<dbReference type="PATRIC" id="fig|81857.3.peg.2095"/>
<dbReference type="InterPro" id="IPR016181">
    <property type="entry name" value="Acyl_CoA_acyltransferase"/>
</dbReference>
<dbReference type="InterPro" id="IPR025559">
    <property type="entry name" value="Eis_dom"/>
</dbReference>
<dbReference type="RefSeq" id="WP_057770938.1">
    <property type="nucleotide sequence ID" value="NZ_JQAT01000007.1"/>
</dbReference>
<reference evidence="4 5" key="1">
    <citation type="journal article" date="2015" name="Genome Announc.">
        <title>Expanding the biotechnology potential of lactobacilli through comparative genomics of 213 strains and associated genera.</title>
        <authorList>
            <person name="Sun Z."/>
            <person name="Harris H.M."/>
            <person name="McCann A."/>
            <person name="Guo C."/>
            <person name="Argimon S."/>
            <person name="Zhang W."/>
            <person name="Yang X."/>
            <person name="Jeffery I.B."/>
            <person name="Cooney J.C."/>
            <person name="Kagawa T.F."/>
            <person name="Liu W."/>
            <person name="Song Y."/>
            <person name="Salvetti E."/>
            <person name="Wrobel A."/>
            <person name="Rasinkangas P."/>
            <person name="Parkhill J."/>
            <person name="Rea M.C."/>
            <person name="O'Sullivan O."/>
            <person name="Ritari J."/>
            <person name="Douillard F.P."/>
            <person name="Paul Ross R."/>
            <person name="Yang R."/>
            <person name="Briner A.E."/>
            <person name="Felis G.E."/>
            <person name="de Vos W.M."/>
            <person name="Barrangou R."/>
            <person name="Klaenhammer T.R."/>
            <person name="Caufield P.W."/>
            <person name="Cui Y."/>
            <person name="Zhang H."/>
            <person name="O'Toole P.W."/>
        </authorList>
    </citation>
    <scope>NUCLEOTIDE SEQUENCE [LARGE SCALE GENOMIC DNA]</scope>
    <source>
        <strain evidence="2 5">ATCC BAA-66</strain>
        <strain evidence="3 4">DSM 13344</strain>
    </source>
</reference>
<dbReference type="InterPro" id="IPR041380">
    <property type="entry name" value="Acetyltransf_17"/>
</dbReference>
<dbReference type="OrthoDB" id="9768284at2"/>
<dbReference type="Pfam" id="PF13530">
    <property type="entry name" value="SCP2_2"/>
    <property type="match status" value="1"/>
</dbReference>
<evidence type="ECO:0000313" key="4">
    <source>
        <dbReference type="Proteomes" id="UP000051645"/>
    </source>
</evidence>
<dbReference type="Gene3D" id="3.40.630.30">
    <property type="match status" value="2"/>
</dbReference>
<dbReference type="GO" id="GO:0034069">
    <property type="term" value="F:aminoglycoside N-acetyltransferase activity"/>
    <property type="evidence" value="ECO:0007669"/>
    <property type="project" value="TreeGrafter"/>
</dbReference>
<protein>
    <submittedName>
        <fullName evidence="3">GNAT family acetyltraansferase</fullName>
    </submittedName>
</protein>
<feature type="domain" description="N-acetyltransferase" evidence="1">
    <location>
        <begin position="2"/>
        <end position="142"/>
    </location>
</feature>
<dbReference type="EMBL" id="JQAZ01000008">
    <property type="protein sequence ID" value="KRN30129.1"/>
    <property type="molecule type" value="Genomic_DNA"/>
</dbReference>
<dbReference type="InterPro" id="IPR036527">
    <property type="entry name" value="SCP2_sterol-bd_dom_sf"/>
</dbReference>
<dbReference type="PROSITE" id="PS51186">
    <property type="entry name" value="GNAT"/>
    <property type="match status" value="1"/>
</dbReference>
<comment type="caution">
    <text evidence="3">The sequence shown here is derived from an EMBL/GenBank/DDBJ whole genome shotgun (WGS) entry which is preliminary data.</text>
</comment>
<organism evidence="3 4">
    <name type="scientific">Lactobacillus selangorensis</name>
    <dbReference type="NCBI Taxonomy" id="81857"/>
    <lineage>
        <taxon>Bacteria</taxon>
        <taxon>Bacillati</taxon>
        <taxon>Bacillota</taxon>
        <taxon>Bacilli</taxon>
        <taxon>Lactobacillales</taxon>
        <taxon>Lactobacillaceae</taxon>
        <taxon>Lactobacillus</taxon>
    </lineage>
</organism>
<dbReference type="SUPFAM" id="SSF55718">
    <property type="entry name" value="SCP-like"/>
    <property type="match status" value="1"/>
</dbReference>
<dbReference type="Pfam" id="PF13527">
    <property type="entry name" value="Acetyltransf_9"/>
    <property type="match status" value="1"/>
</dbReference>
<dbReference type="AlphaFoldDB" id="A0A0R2FNN6"/>
<dbReference type="Proteomes" id="UP000051751">
    <property type="component" value="Unassembled WGS sequence"/>
</dbReference>
<keyword evidence="4" id="KW-1185">Reference proteome</keyword>
<dbReference type="PANTHER" id="PTHR37817:SF1">
    <property type="entry name" value="N-ACETYLTRANSFERASE EIS"/>
    <property type="match status" value="1"/>
</dbReference>
<dbReference type="InterPro" id="IPR000182">
    <property type="entry name" value="GNAT_dom"/>
</dbReference>
<name>A0A0R2FNN6_9LACO</name>
<dbReference type="Proteomes" id="UP000051645">
    <property type="component" value="Unassembled WGS sequence"/>
</dbReference>
<evidence type="ECO:0000313" key="3">
    <source>
        <dbReference type="EMBL" id="KRN30129.1"/>
    </source>
</evidence>
<gene>
    <name evidence="2" type="ORF">IV38_GL002053</name>
    <name evidence="3" type="ORF">IV40_GL001975</name>
</gene>
<accession>A0A0R2FNN6</accession>
<proteinExistence type="predicted"/>
<evidence type="ECO:0000259" key="1">
    <source>
        <dbReference type="PROSITE" id="PS51186"/>
    </source>
</evidence>
<evidence type="ECO:0000313" key="2">
    <source>
        <dbReference type="EMBL" id="KRN27597.1"/>
    </source>
</evidence>
<dbReference type="PANTHER" id="PTHR37817">
    <property type="entry name" value="N-ACETYLTRANSFERASE EIS"/>
    <property type="match status" value="1"/>
</dbReference>
<dbReference type="Gene3D" id="3.30.1050.10">
    <property type="entry name" value="SCP2 sterol-binding domain"/>
    <property type="match status" value="1"/>
</dbReference>
<dbReference type="Pfam" id="PF17668">
    <property type="entry name" value="Acetyltransf_17"/>
    <property type="match status" value="1"/>
</dbReference>